<sequence length="718" mass="82078">MSKTKGRVTLPSESNFLEETKEMLDRWGADALRDSDGTKLDDDIKSLDAKIYTTYFVARGHNEFAKQHMDECQQMLLMSKHNLATGDTLSIDFLDGYYREQVVADYVHDPKKWWEIIDRTTGGVVPASDWEVDQENDLVTIKNAKPFHEYTVSFFVYAIWDPTQMYNHITNDWGDKPHEIPFDVRQPNSGAFAKDYLKQWLIDNPSTDVVRFTTFFYHFTLVFNADAKEKFVDWFGYGATVSIKALEEFEEEYGYALRPEDIVDNGYYNSTFRVPTKAYRDYMDFIQRFVAKKAKELVALTHEAGREAMMFLGDNWIGTEPYGPYFESIGLDAVVGSVGGGATLRLISDIPGVKYTEGRFLPYFFPDTFYEGNDPCIEAVDNWLSARRALMRNPVDRIGYGGYLSLAYKFPKFVDYIEKVTDEFRLIYDNVKGKKPYCGLKVGILNSWGKIRSWQPYMVAHALWYKQTYSYFGILESLSGAAVDVQFLSFDDIRENGVPADIDVIINAGDAGTAFSGGEEWLDEKLTTTIREWVYNGGGFLGVGDPTAVHHGGRFFQLADIMGVDKELGFTLSTDKYFKTALDAHFITEDRISDFDFGESKHDIYALSANTEIIEYSNNEVHMASNRYGKGRGVYISGLPYSYENTRLLMRAMFYAAGKEDQYHIWYADNLNCEVNAYPESGKYAILNNSNETQTTNFYDGDGNCESITLEPCEILWR</sequence>
<keyword evidence="5" id="KW-0808">Transferase</keyword>
<comment type="caution">
    <text evidence="5">The sequence shown here is derived from an EMBL/GenBank/DDBJ whole genome shotgun (WGS) entry which is preliminary data.</text>
</comment>
<evidence type="ECO:0000259" key="3">
    <source>
        <dbReference type="Pfam" id="PF17386"/>
    </source>
</evidence>
<dbReference type="Gene3D" id="3.40.50.880">
    <property type="match status" value="1"/>
</dbReference>
<dbReference type="InterPro" id="IPR012711">
    <property type="entry name" value="Lacto-N-biose_phosphorylase"/>
</dbReference>
<organism evidence="5 6">
    <name type="scientific">Dorea phocaeensis</name>
    <dbReference type="NCBI Taxonomy" id="2040291"/>
    <lineage>
        <taxon>Bacteria</taxon>
        <taxon>Bacillati</taxon>
        <taxon>Bacillota</taxon>
        <taxon>Clostridia</taxon>
        <taxon>Lachnospirales</taxon>
        <taxon>Lachnospiraceae</taxon>
        <taxon>Dorea</taxon>
    </lineage>
</organism>
<dbReference type="Pfam" id="PF09508">
    <property type="entry name" value="Lact_bio_phlase"/>
    <property type="match status" value="1"/>
</dbReference>
<dbReference type="AlphaFoldDB" id="A0A850HMX1"/>
<dbReference type="NCBIfam" id="TIGR02336">
    <property type="entry name" value="1,3-beta-galactosyl-N-acetylhexosamine phosphorylase"/>
    <property type="match status" value="1"/>
</dbReference>
<protein>
    <submittedName>
        <fullName evidence="5">1,3-beta-galactosyl-N-acetylhexosamine phosphorylase</fullName>
        <ecNumber evidence="5">2.4.1.211</ecNumber>
    </submittedName>
</protein>
<evidence type="ECO:0000313" key="5">
    <source>
        <dbReference type="EMBL" id="NVH58939.1"/>
    </source>
</evidence>
<dbReference type="InterPro" id="IPR013783">
    <property type="entry name" value="Ig-like_fold"/>
</dbReference>
<dbReference type="Proteomes" id="UP000528555">
    <property type="component" value="Unassembled WGS sequence"/>
</dbReference>
<dbReference type="InterPro" id="IPR013780">
    <property type="entry name" value="Glyco_hydro_b"/>
</dbReference>
<reference evidence="6 7" key="1">
    <citation type="journal article" date="2020" name="Cell Host Microbe">
        <title>Functional and Genomic Variation between Human-Derived Isolates of Lachnospiraceae Reveals Inter- and Intra-Species Diversity.</title>
        <authorList>
            <person name="Sorbara M.T."/>
            <person name="Littmann E.R."/>
            <person name="Fontana E."/>
            <person name="Moody T.U."/>
            <person name="Kohout C.E."/>
            <person name="Gjonbalaj M."/>
            <person name="Eaton V."/>
            <person name="Seok R."/>
            <person name="Leiner I.M."/>
            <person name="Pamer E.G."/>
        </authorList>
    </citation>
    <scope>NUCLEOTIDE SEQUENCE [LARGE SCALE GENOMIC DNA]</scope>
    <source>
        <strain evidence="5 6">MSK.17.11</strain>
        <strain evidence="4 7">MSK.17.38</strain>
    </source>
</reference>
<dbReference type="InterPro" id="IPR029062">
    <property type="entry name" value="Class_I_gatase-like"/>
</dbReference>
<dbReference type="EMBL" id="JAAITX010000006">
    <property type="protein sequence ID" value="NVH58939.1"/>
    <property type="molecule type" value="Genomic_DNA"/>
</dbReference>
<keyword evidence="6" id="KW-1185">Reference proteome</keyword>
<reference evidence="5" key="2">
    <citation type="submission" date="2020-02" db="EMBL/GenBank/DDBJ databases">
        <authorList>
            <person name="Littmann E."/>
            <person name="Sorbara M."/>
        </authorList>
    </citation>
    <scope>NUCLEOTIDE SEQUENCE</scope>
    <source>
        <strain evidence="5">MSK.17.11</strain>
        <strain evidence="4">MSK.17.38</strain>
    </source>
</reference>
<dbReference type="Gene3D" id="3.20.20.80">
    <property type="entry name" value="Glycosidases"/>
    <property type="match status" value="1"/>
</dbReference>
<evidence type="ECO:0000313" key="4">
    <source>
        <dbReference type="EMBL" id="NSK15166.1"/>
    </source>
</evidence>
<name>A0A850HMX1_9FIRM</name>
<dbReference type="RefSeq" id="WP_173814945.1">
    <property type="nucleotide sequence ID" value="NZ_JAAITX010000006.1"/>
</dbReference>
<accession>A0A850HMX1</accession>
<dbReference type="EMBL" id="JAAIUO010000006">
    <property type="protein sequence ID" value="NSK15166.1"/>
    <property type="molecule type" value="Genomic_DNA"/>
</dbReference>
<feature type="domain" description="Lacto-N-biose phosphorylase-like N-terminal TIM barrel" evidence="1">
    <location>
        <begin position="6"/>
        <end position="438"/>
    </location>
</feature>
<gene>
    <name evidence="5" type="primary">gnpA</name>
    <name evidence="5" type="ORF">G5A66_09840</name>
    <name evidence="4" type="ORF">G5A75_09865</name>
</gene>
<dbReference type="InterPro" id="IPR035356">
    <property type="entry name" value="LBP_C"/>
</dbReference>
<dbReference type="InterPro" id="IPR035363">
    <property type="entry name" value="LBP_M"/>
</dbReference>
<dbReference type="Pfam" id="PF17385">
    <property type="entry name" value="LBP_M"/>
    <property type="match status" value="1"/>
</dbReference>
<dbReference type="GO" id="GO:0004645">
    <property type="term" value="F:1,4-alpha-oligoglucan phosphorylase activity"/>
    <property type="evidence" value="ECO:0007669"/>
    <property type="project" value="InterPro"/>
</dbReference>
<dbReference type="Proteomes" id="UP000701680">
    <property type="component" value="Unassembled WGS sequence"/>
</dbReference>
<evidence type="ECO:0000313" key="7">
    <source>
        <dbReference type="Proteomes" id="UP000701680"/>
    </source>
</evidence>
<dbReference type="SUPFAM" id="SSF52317">
    <property type="entry name" value="Class I glutamine amidotransferase-like"/>
    <property type="match status" value="1"/>
</dbReference>
<keyword evidence="5" id="KW-0328">Glycosyltransferase</keyword>
<evidence type="ECO:0000259" key="2">
    <source>
        <dbReference type="Pfam" id="PF17385"/>
    </source>
</evidence>
<dbReference type="GO" id="GO:0050500">
    <property type="term" value="F:1,3-beta-galactosyl-N-acetylhexosamine phosphorylase activity"/>
    <property type="evidence" value="ECO:0007669"/>
    <property type="project" value="UniProtKB-EC"/>
</dbReference>
<dbReference type="Gene3D" id="2.60.40.10">
    <property type="entry name" value="Immunoglobulins"/>
    <property type="match status" value="1"/>
</dbReference>
<evidence type="ECO:0000313" key="6">
    <source>
        <dbReference type="Proteomes" id="UP000528555"/>
    </source>
</evidence>
<dbReference type="Pfam" id="PF17386">
    <property type="entry name" value="LBP_C"/>
    <property type="match status" value="1"/>
</dbReference>
<dbReference type="InterPro" id="IPR035080">
    <property type="entry name" value="Lact_bio_phlase-like_N"/>
</dbReference>
<proteinExistence type="predicted"/>
<dbReference type="EC" id="2.4.1.211" evidence="5"/>
<evidence type="ECO:0000259" key="1">
    <source>
        <dbReference type="Pfam" id="PF09508"/>
    </source>
</evidence>
<feature type="domain" description="Lacto-N-biose phosphorylase central" evidence="2">
    <location>
        <begin position="441"/>
        <end position="661"/>
    </location>
</feature>
<dbReference type="Gene3D" id="2.60.40.1180">
    <property type="entry name" value="Golgi alpha-mannosidase II"/>
    <property type="match status" value="1"/>
</dbReference>
<feature type="domain" description="Lacto-N-biose phosphorylase C-terminal" evidence="3">
    <location>
        <begin position="666"/>
        <end position="717"/>
    </location>
</feature>